<keyword evidence="4" id="KW-0479">Metal-binding</keyword>
<reference evidence="11" key="2">
    <citation type="submission" date="2017-02" db="EMBL/GenBank/DDBJ databases">
        <title>Sunflower complete genome.</title>
        <authorList>
            <person name="Langlade N."/>
            <person name="Munos S."/>
        </authorList>
    </citation>
    <scope>NUCLEOTIDE SEQUENCE [LARGE SCALE GENOMIC DNA]</scope>
    <source>
        <tissue evidence="11">Leaves</tissue>
    </source>
</reference>
<keyword evidence="12" id="KW-1185">Reference proteome</keyword>
<gene>
    <name evidence="11" type="primary">JMJD5</name>
    <name evidence="11" type="ORF">HannXRQ_Chr02g0056491</name>
    <name evidence="10" type="ORF">HanXRQr2_Chr02g0082831</name>
</gene>
<dbReference type="Proteomes" id="UP000215914">
    <property type="component" value="Chromosome 2"/>
</dbReference>
<dbReference type="OrthoDB" id="47172at2759"/>
<evidence type="ECO:0000259" key="9">
    <source>
        <dbReference type="PROSITE" id="PS51184"/>
    </source>
</evidence>
<evidence type="ECO:0000256" key="4">
    <source>
        <dbReference type="ARBA" id="ARBA00022723"/>
    </source>
</evidence>
<dbReference type="PANTHER" id="PTHR12461">
    <property type="entry name" value="HYPOXIA-INDUCIBLE FACTOR 1 ALPHA INHIBITOR-RELATED"/>
    <property type="match status" value="1"/>
</dbReference>
<dbReference type="Gene3D" id="2.60.120.650">
    <property type="entry name" value="Cupin"/>
    <property type="match status" value="1"/>
</dbReference>
<evidence type="ECO:0000256" key="3">
    <source>
        <dbReference type="ARBA" id="ARBA00006801"/>
    </source>
</evidence>
<comment type="subcellular location">
    <subcellularLocation>
        <location evidence="2">Nucleus</location>
    </subcellularLocation>
</comment>
<dbReference type="SUPFAM" id="SSF51197">
    <property type="entry name" value="Clavaminate synthase-like"/>
    <property type="match status" value="1"/>
</dbReference>
<dbReference type="GO" id="GO:0016706">
    <property type="term" value="F:2-oxoglutarate-dependent dioxygenase activity"/>
    <property type="evidence" value="ECO:0000318"/>
    <property type="project" value="GO_Central"/>
</dbReference>
<sequence>MATASSDVVLQTPVLEKESHNLLNKISSEGGYAYVSMTTRAARGDIRAAEAAREMAWEQLHSGPWHSVLPVWRDAYAMACLHVAKCYYANGEYKEVIRVLDMGLIMGGTLLREDLEFAVRKAVERVNGDVRVSDEAVNGCAKAKLLMNCEINMTEVLQTLPKNSLSCKLVGKRSALSLEGFMCEYFLSGSPVLLSDCMTHWPARTKWNDLSYLKKVAGYRTVPVEVGKNYLCNDWKQEMLTFSDFLERIQANGPDVPTYLAQHPLFDQIQELRNDILTPDYCFAGGTEMKSVNAWFGPAGTVTPLHHDPHHNILAQVVGKKYVRLYPASLSEELYPHAESMLKNSSQVDLDNFDPNEFPNFEDVEFMDCILEEGEMLYIPPKWWHYVRSLTTSLSVSFWWSALPSSPTS</sequence>
<protein>
    <submittedName>
        <fullName evidence="11">Putative 2-oxoglutarate (2OG) and Fe(II)-dependent oxygenase superfamily protein</fullName>
    </submittedName>
    <submittedName>
        <fullName evidence="10">[histone H3]-lysine-36 demethylase</fullName>
        <ecNumber evidence="10">1.14.11.27</ecNumber>
    </submittedName>
</protein>
<keyword evidence="5" id="KW-0223">Dioxygenase</keyword>
<dbReference type="InterPro" id="IPR056520">
    <property type="entry name" value="ARM_KDM8_N"/>
</dbReference>
<dbReference type="FunFam" id="2.60.120.650:FF:000029">
    <property type="entry name" value="lysine-specific demethylase JMJ30"/>
    <property type="match status" value="1"/>
</dbReference>
<keyword evidence="7" id="KW-0408">Iron</keyword>
<keyword evidence="8" id="KW-0539">Nucleus</keyword>
<evidence type="ECO:0000313" key="11">
    <source>
        <dbReference type="EMBL" id="OTG35411.1"/>
    </source>
</evidence>
<keyword evidence="6 10" id="KW-0560">Oxidoreductase</keyword>
<name>A0A251VL11_HELAN</name>
<feature type="domain" description="JmjC" evidence="9">
    <location>
        <begin position="245"/>
        <end position="409"/>
    </location>
</feature>
<dbReference type="InParanoid" id="A0A251VL11"/>
<dbReference type="InterPro" id="IPR041667">
    <property type="entry name" value="Cupin_8"/>
</dbReference>
<evidence type="ECO:0000256" key="8">
    <source>
        <dbReference type="ARBA" id="ARBA00023242"/>
    </source>
</evidence>
<organism evidence="11 12">
    <name type="scientific">Helianthus annuus</name>
    <name type="common">Common sunflower</name>
    <dbReference type="NCBI Taxonomy" id="4232"/>
    <lineage>
        <taxon>Eukaryota</taxon>
        <taxon>Viridiplantae</taxon>
        <taxon>Streptophyta</taxon>
        <taxon>Embryophyta</taxon>
        <taxon>Tracheophyta</taxon>
        <taxon>Spermatophyta</taxon>
        <taxon>Magnoliopsida</taxon>
        <taxon>eudicotyledons</taxon>
        <taxon>Gunneridae</taxon>
        <taxon>Pentapetalae</taxon>
        <taxon>asterids</taxon>
        <taxon>campanulids</taxon>
        <taxon>Asterales</taxon>
        <taxon>Asteraceae</taxon>
        <taxon>Asteroideae</taxon>
        <taxon>Heliantheae alliance</taxon>
        <taxon>Heliantheae</taxon>
        <taxon>Helianthus</taxon>
    </lineage>
</organism>
<evidence type="ECO:0000313" key="12">
    <source>
        <dbReference type="Proteomes" id="UP000215914"/>
    </source>
</evidence>
<proteinExistence type="inferred from homology"/>
<dbReference type="SMART" id="SM00558">
    <property type="entry name" value="JmjC"/>
    <property type="match status" value="1"/>
</dbReference>
<evidence type="ECO:0000313" key="10">
    <source>
        <dbReference type="EMBL" id="KAF5819899.1"/>
    </source>
</evidence>
<dbReference type="GO" id="GO:0046872">
    <property type="term" value="F:metal ion binding"/>
    <property type="evidence" value="ECO:0007669"/>
    <property type="project" value="UniProtKB-KW"/>
</dbReference>
<dbReference type="EMBL" id="CM007891">
    <property type="protein sequence ID" value="OTG35411.1"/>
    <property type="molecule type" value="Genomic_DNA"/>
</dbReference>
<dbReference type="Pfam" id="PF13621">
    <property type="entry name" value="Cupin_8"/>
    <property type="match status" value="1"/>
</dbReference>
<comment type="cofactor">
    <cofactor evidence="1">
        <name>Fe(2+)</name>
        <dbReference type="ChEBI" id="CHEBI:29033"/>
    </cofactor>
</comment>
<dbReference type="STRING" id="4232.A0A251VL11"/>
<evidence type="ECO:0000256" key="2">
    <source>
        <dbReference type="ARBA" id="ARBA00004123"/>
    </source>
</evidence>
<dbReference type="EMBL" id="MNCJ02000317">
    <property type="protein sequence ID" value="KAF5819899.1"/>
    <property type="molecule type" value="Genomic_DNA"/>
</dbReference>
<dbReference type="EC" id="1.14.11.27" evidence="10"/>
<evidence type="ECO:0000256" key="6">
    <source>
        <dbReference type="ARBA" id="ARBA00023002"/>
    </source>
</evidence>
<reference evidence="10 12" key="1">
    <citation type="journal article" date="2017" name="Nature">
        <title>The sunflower genome provides insights into oil metabolism, flowering and Asterid evolution.</title>
        <authorList>
            <person name="Badouin H."/>
            <person name="Gouzy J."/>
            <person name="Grassa C.J."/>
            <person name="Murat F."/>
            <person name="Staton S.E."/>
            <person name="Cottret L."/>
            <person name="Lelandais-Briere C."/>
            <person name="Owens G.L."/>
            <person name="Carrere S."/>
            <person name="Mayjonade B."/>
            <person name="Legrand L."/>
            <person name="Gill N."/>
            <person name="Kane N.C."/>
            <person name="Bowers J.E."/>
            <person name="Hubner S."/>
            <person name="Bellec A."/>
            <person name="Berard A."/>
            <person name="Berges H."/>
            <person name="Blanchet N."/>
            <person name="Boniface M.C."/>
            <person name="Brunel D."/>
            <person name="Catrice O."/>
            <person name="Chaidir N."/>
            <person name="Claudel C."/>
            <person name="Donnadieu C."/>
            <person name="Faraut T."/>
            <person name="Fievet G."/>
            <person name="Helmstetter N."/>
            <person name="King M."/>
            <person name="Knapp S.J."/>
            <person name="Lai Z."/>
            <person name="Le Paslier M.C."/>
            <person name="Lippi Y."/>
            <person name="Lorenzon L."/>
            <person name="Mandel J.R."/>
            <person name="Marage G."/>
            <person name="Marchand G."/>
            <person name="Marquand E."/>
            <person name="Bret-Mestries E."/>
            <person name="Morien E."/>
            <person name="Nambeesan S."/>
            <person name="Nguyen T."/>
            <person name="Pegot-Espagnet P."/>
            <person name="Pouilly N."/>
            <person name="Raftis F."/>
            <person name="Sallet E."/>
            <person name="Schiex T."/>
            <person name="Thomas J."/>
            <person name="Vandecasteele C."/>
            <person name="Vares D."/>
            <person name="Vear F."/>
            <person name="Vautrin S."/>
            <person name="Crespi M."/>
            <person name="Mangin B."/>
            <person name="Burke J.M."/>
            <person name="Salse J."/>
            <person name="Munos S."/>
            <person name="Vincourt P."/>
            <person name="Rieseberg L.H."/>
            <person name="Langlade N.B."/>
        </authorList>
    </citation>
    <scope>NUCLEOTIDE SEQUENCE [LARGE SCALE GENOMIC DNA]</scope>
    <source>
        <strain evidence="12">cv. SF193</strain>
        <tissue evidence="10">Leaves</tissue>
    </source>
</reference>
<accession>A0A251VL11</accession>
<evidence type="ECO:0000256" key="1">
    <source>
        <dbReference type="ARBA" id="ARBA00001954"/>
    </source>
</evidence>
<comment type="similarity">
    <text evidence="3">Belongs to the JARID1 histone demethylase family.</text>
</comment>
<dbReference type="AlphaFoldDB" id="A0A251VL11"/>
<dbReference type="PROSITE" id="PS51184">
    <property type="entry name" value="JMJC"/>
    <property type="match status" value="1"/>
</dbReference>
<dbReference type="FunCoup" id="A0A251VL11">
    <property type="interactions" value="1610"/>
</dbReference>
<dbReference type="GO" id="GO:0140680">
    <property type="term" value="F:histone H3K36me/H3K36me2 demethylase activity"/>
    <property type="evidence" value="ECO:0007669"/>
    <property type="project" value="UniProtKB-EC"/>
</dbReference>
<dbReference type="OMA" id="THWPART"/>
<reference evidence="10" key="3">
    <citation type="submission" date="2020-06" db="EMBL/GenBank/DDBJ databases">
        <title>Helianthus annuus Genome sequencing and assembly Release 2.</title>
        <authorList>
            <person name="Gouzy J."/>
            <person name="Langlade N."/>
            <person name="Munos S."/>
        </authorList>
    </citation>
    <scope>NUCLEOTIDE SEQUENCE</scope>
    <source>
        <tissue evidence="10">Leaves</tissue>
    </source>
</reference>
<dbReference type="Gramene" id="mRNA:HanXRQr2_Chr02g0082831">
    <property type="protein sequence ID" value="mRNA:HanXRQr2_Chr02g0082831"/>
    <property type="gene ID" value="HanXRQr2_Chr02g0082831"/>
</dbReference>
<dbReference type="GO" id="GO:0005634">
    <property type="term" value="C:nucleus"/>
    <property type="evidence" value="ECO:0007669"/>
    <property type="project" value="UniProtKB-SubCell"/>
</dbReference>
<evidence type="ECO:0000256" key="7">
    <source>
        <dbReference type="ARBA" id="ARBA00023004"/>
    </source>
</evidence>
<dbReference type="Pfam" id="PF24472">
    <property type="entry name" value="ARM_KDM8_N"/>
    <property type="match status" value="1"/>
</dbReference>
<dbReference type="PANTHER" id="PTHR12461:SF105">
    <property type="entry name" value="HYPOXIA-INDUCIBLE FACTOR 1-ALPHA INHIBITOR"/>
    <property type="match status" value="1"/>
</dbReference>
<evidence type="ECO:0000256" key="5">
    <source>
        <dbReference type="ARBA" id="ARBA00022964"/>
    </source>
</evidence>
<dbReference type="InterPro" id="IPR003347">
    <property type="entry name" value="JmjC_dom"/>
</dbReference>